<dbReference type="InterPro" id="IPR050621">
    <property type="entry name" value="Tudor_domain_containing"/>
</dbReference>
<evidence type="ECO:0000259" key="7">
    <source>
        <dbReference type="PROSITE" id="PS51644"/>
    </source>
</evidence>
<feature type="region of interest" description="Disordered" evidence="5">
    <location>
        <begin position="233"/>
        <end position="258"/>
    </location>
</feature>
<dbReference type="SUPFAM" id="SSF54768">
    <property type="entry name" value="dsRNA-binding domain-like"/>
    <property type="match status" value="1"/>
</dbReference>
<keyword evidence="3" id="KW-0677">Repeat</keyword>
<gene>
    <name evidence="8" type="ORF">CINCED_3A000595</name>
</gene>
<proteinExistence type="predicted"/>
<dbReference type="Gene3D" id="3.30.160.20">
    <property type="match status" value="1"/>
</dbReference>
<dbReference type="Pfam" id="PF00567">
    <property type="entry name" value="TUDOR"/>
    <property type="match status" value="2"/>
</dbReference>
<dbReference type="InterPro" id="IPR041966">
    <property type="entry name" value="LOTUS-like"/>
</dbReference>
<keyword evidence="9" id="KW-1185">Reference proteome</keyword>
<dbReference type="AlphaFoldDB" id="A0A5E4N008"/>
<evidence type="ECO:0000256" key="3">
    <source>
        <dbReference type="ARBA" id="ARBA00022737"/>
    </source>
</evidence>
<dbReference type="InterPro" id="IPR035437">
    <property type="entry name" value="SNase_OB-fold_sf"/>
</dbReference>
<comment type="subcellular location">
    <subcellularLocation>
        <location evidence="1">Cytoplasm</location>
    </subcellularLocation>
</comment>
<dbReference type="Gene3D" id="2.30.30.140">
    <property type="match status" value="2"/>
</dbReference>
<keyword evidence="2" id="KW-0963">Cytoplasm</keyword>
<evidence type="ECO:0000259" key="6">
    <source>
        <dbReference type="PROSITE" id="PS50304"/>
    </source>
</evidence>
<dbReference type="CDD" id="cd09972">
    <property type="entry name" value="LOTUS_TDRD_OSKAR"/>
    <property type="match status" value="1"/>
</dbReference>
<evidence type="ECO:0000256" key="2">
    <source>
        <dbReference type="ARBA" id="ARBA00022490"/>
    </source>
</evidence>
<dbReference type="OrthoDB" id="10034606at2759"/>
<dbReference type="CDD" id="cd20379">
    <property type="entry name" value="Tudor_dTUD-like"/>
    <property type="match status" value="1"/>
</dbReference>
<evidence type="ECO:0000313" key="9">
    <source>
        <dbReference type="Proteomes" id="UP000325440"/>
    </source>
</evidence>
<feature type="region of interest" description="Disordered" evidence="5">
    <location>
        <begin position="206"/>
        <end position="225"/>
    </location>
</feature>
<sequence length="948" mass="107972">MSDLDNVYINLRACLVSCKGGIPLNDIENEYFKLNGERIAYRRYGFSSLENLLQSSDKFTIQNCGGISIVQASTTQKTQHLTDLIKKQKSKPLKKLVSSRGVSRNFNTSGAHNRFNNYSRQGNVGPPRNRYNGTLIPNNTYGHKSSVSHNFSRNKPHPINNYSRNANNYHRSHQPNSGICVTETKIIHQNNQLKDNINYFKSNSTTNGTHSLNINGKSHTKPELKHNLTSSCSSLESTYSSSSTSYTSTSLHPKHTSINSRDNVQIENEVRNTVSQININDKGENQRNNIYTMGKNSEFKHPPKQHHHQQQPPPILKYPSPNMALKPSTAQSRLQKYPKKCDETLNKIDEGVKNLTAEEPVQSIEVEDDPCLEVNDNNDYVGELESYLINLNLPEPYYDCMIKKEKHGKKIRHIHMCTVKVIDKSSSSYPVECKTVDCAKQVAAKKIITILKNHYGENMAYPITSDINMMAVRIKEFLKSGFERNGLMGDKLEEMYREKFQENLPDNWVQLLEVYSYFTFDKLVANKIIIYMNEMDSDYCQNSHANINGYPEAPIEEQNIIPGTPLTFEDYEEKSILVSANYGATNIWIRFVGQNADENFIQMQAKFNDTMNTTSVSIAEQVIEGEYYAVLYNSTWHRVQISSSLGEDGTVTCFMVDTGELYNVSKDQICNLEPVFMKTKLQAIECILSQFDNFGTFDGLRELLNEMILNKTFFVVPDSLEDGARVTLYEKGETCDRINVNNMIIQRFLEKTIVKLPSFEEHTVVDGIVSSFVESGHLYLQLNFDVISSLEEILPNDECLSPEYFLKNKEDIGVDQVYLMKYENDNLWCRVQVIEIINDSEVKVIYIDYGNIAKCEINKLVNLELFDPLMAMIPPQALKVSMNLLPPSIMTSEIAKKLFDIIGNDKVLVNVINAPINDVPCIQLYKTESTEETALCINIQMAKSLKKQ</sequence>
<dbReference type="GO" id="GO:0007283">
    <property type="term" value="P:spermatogenesis"/>
    <property type="evidence" value="ECO:0007669"/>
    <property type="project" value="UniProtKB-KW"/>
</dbReference>
<dbReference type="EMBL" id="CABPRJ010001460">
    <property type="protein sequence ID" value="VVC37988.1"/>
    <property type="molecule type" value="Genomic_DNA"/>
</dbReference>
<dbReference type="InterPro" id="IPR025605">
    <property type="entry name" value="OST-HTH/LOTUS_dom"/>
</dbReference>
<evidence type="ECO:0000256" key="1">
    <source>
        <dbReference type="ARBA" id="ARBA00004496"/>
    </source>
</evidence>
<organism evidence="8 9">
    <name type="scientific">Cinara cedri</name>
    <dbReference type="NCBI Taxonomy" id="506608"/>
    <lineage>
        <taxon>Eukaryota</taxon>
        <taxon>Metazoa</taxon>
        <taxon>Ecdysozoa</taxon>
        <taxon>Arthropoda</taxon>
        <taxon>Hexapoda</taxon>
        <taxon>Insecta</taxon>
        <taxon>Pterygota</taxon>
        <taxon>Neoptera</taxon>
        <taxon>Paraneoptera</taxon>
        <taxon>Hemiptera</taxon>
        <taxon>Sternorrhyncha</taxon>
        <taxon>Aphidomorpha</taxon>
        <taxon>Aphidoidea</taxon>
        <taxon>Aphididae</taxon>
        <taxon>Lachninae</taxon>
        <taxon>Cinara</taxon>
    </lineage>
</organism>
<dbReference type="PROSITE" id="PS51644">
    <property type="entry name" value="HTH_OST"/>
    <property type="match status" value="1"/>
</dbReference>
<dbReference type="GO" id="GO:0030154">
    <property type="term" value="P:cell differentiation"/>
    <property type="evidence" value="ECO:0007669"/>
    <property type="project" value="UniProtKB-ARBA"/>
</dbReference>
<name>A0A5E4N008_9HEMI</name>
<feature type="domain" description="Tudor" evidence="6">
    <location>
        <begin position="811"/>
        <end position="870"/>
    </location>
</feature>
<feature type="region of interest" description="Disordered" evidence="5">
    <location>
        <begin position="96"/>
        <end position="127"/>
    </location>
</feature>
<evidence type="ECO:0000256" key="4">
    <source>
        <dbReference type="ARBA" id="ARBA00022871"/>
    </source>
</evidence>
<evidence type="ECO:0000313" key="8">
    <source>
        <dbReference type="EMBL" id="VVC37988.1"/>
    </source>
</evidence>
<feature type="compositionally biased region" description="Low complexity" evidence="5">
    <location>
        <begin position="233"/>
        <end position="251"/>
    </location>
</feature>
<dbReference type="GO" id="GO:0005737">
    <property type="term" value="C:cytoplasm"/>
    <property type="evidence" value="ECO:0007669"/>
    <property type="project" value="UniProtKB-SubCell"/>
</dbReference>
<accession>A0A5E4N008</accession>
<dbReference type="SUPFAM" id="SSF63748">
    <property type="entry name" value="Tudor/PWWP/MBT"/>
    <property type="match status" value="2"/>
</dbReference>
<dbReference type="InterPro" id="IPR002999">
    <property type="entry name" value="Tudor"/>
</dbReference>
<evidence type="ECO:0000256" key="5">
    <source>
        <dbReference type="SAM" id="MobiDB-lite"/>
    </source>
</evidence>
<dbReference type="Pfam" id="PF12872">
    <property type="entry name" value="OST-HTH"/>
    <property type="match status" value="1"/>
</dbReference>
<dbReference type="SMART" id="SM00333">
    <property type="entry name" value="TUDOR"/>
    <property type="match status" value="2"/>
</dbReference>
<keyword evidence="4" id="KW-0744">Spermatogenesis</keyword>
<feature type="domain" description="HTH OST-type" evidence="7">
    <location>
        <begin position="3"/>
        <end position="74"/>
    </location>
</feature>
<protein>
    <submittedName>
        <fullName evidence="8">OST-HTH/LOTUS domain,Tudor domain</fullName>
    </submittedName>
</protein>
<dbReference type="Gene3D" id="3.30.420.610">
    <property type="entry name" value="LOTUS domain-like"/>
    <property type="match status" value="2"/>
</dbReference>
<keyword evidence="4" id="KW-0221">Differentiation</keyword>
<dbReference type="Proteomes" id="UP000325440">
    <property type="component" value="Unassembled WGS sequence"/>
</dbReference>
<feature type="compositionally biased region" description="Polar residues" evidence="5">
    <location>
        <begin position="206"/>
        <end position="217"/>
    </location>
</feature>
<dbReference type="PROSITE" id="PS50304">
    <property type="entry name" value="TUDOR"/>
    <property type="match status" value="1"/>
</dbReference>
<reference evidence="8 9" key="1">
    <citation type="submission" date="2019-08" db="EMBL/GenBank/DDBJ databases">
        <authorList>
            <person name="Alioto T."/>
            <person name="Alioto T."/>
            <person name="Gomez Garrido J."/>
        </authorList>
    </citation>
    <scope>NUCLEOTIDE SEQUENCE [LARGE SCALE GENOMIC DNA]</scope>
</reference>
<dbReference type="PANTHER" id="PTHR22948">
    <property type="entry name" value="TUDOR DOMAIN CONTAINING PROTEIN"/>
    <property type="match status" value="1"/>
</dbReference>
<feature type="compositionally biased region" description="Polar residues" evidence="5">
    <location>
        <begin position="100"/>
        <end position="122"/>
    </location>
</feature>
<dbReference type="Gene3D" id="2.40.50.90">
    <property type="match status" value="1"/>
</dbReference>